<gene>
    <name evidence="1" type="ORF">CFBP8129_17050</name>
</gene>
<organism evidence="1">
    <name type="scientific">Xanthomonas hortorum pv. gardneri</name>
    <dbReference type="NCBI Taxonomy" id="2754056"/>
    <lineage>
        <taxon>Bacteria</taxon>
        <taxon>Pseudomonadati</taxon>
        <taxon>Pseudomonadota</taxon>
        <taxon>Gammaproteobacteria</taxon>
        <taxon>Lysobacterales</taxon>
        <taxon>Lysobacteraceae</taxon>
        <taxon>Xanthomonas</taxon>
    </lineage>
</organism>
<dbReference type="EMBL" id="LR828253">
    <property type="protein sequence ID" value="CAD0322621.1"/>
    <property type="molecule type" value="Genomic_DNA"/>
</dbReference>
<proteinExistence type="predicted"/>
<evidence type="ECO:0000313" key="1">
    <source>
        <dbReference type="EMBL" id="CAD0322609.1"/>
    </source>
</evidence>
<dbReference type="RefSeq" id="WP_043908657.1">
    <property type="nucleotide sequence ID" value="NZ_CP018728.1"/>
</dbReference>
<dbReference type="GeneID" id="55510963"/>
<dbReference type="AlphaFoldDB" id="A0A0G8K2S7"/>
<protein>
    <submittedName>
        <fullName evidence="1">Uncharacterized protein</fullName>
    </submittedName>
</protein>
<dbReference type="EMBL" id="LR828253">
    <property type="protein sequence ID" value="CAD0322609.1"/>
    <property type="molecule type" value="Genomic_DNA"/>
</dbReference>
<accession>A0A0G8K2S7</accession>
<sequence length="119" mass="12766">MTGKVYIANISASAATYSINNTPVSTPARPMNSATCTPYFVIVARSRYPDPSGTFATGSNDFYVQFADTIPPEHKQIDCVVVIPDSSSIDDDLILYVFRNSVSLLSSRGIVLPDTTPAA</sequence>
<name>A0A0G8K2S7_9XANT</name>
<reference evidence="1" key="1">
    <citation type="submission" date="2020-07" db="EMBL/GenBank/DDBJ databases">
        <authorList>
            <person name="Pothier F. J."/>
        </authorList>
    </citation>
    <scope>NUCLEOTIDE SEQUENCE</scope>
    <source>
        <strain evidence="1">CFBP 8129</strain>
    </source>
</reference>